<dbReference type="Gene3D" id="3.30.420.10">
    <property type="entry name" value="Ribonuclease H-like superfamily/Ribonuclease H"/>
    <property type="match status" value="1"/>
</dbReference>
<dbReference type="InterPro" id="IPR036397">
    <property type="entry name" value="RNaseH_sf"/>
</dbReference>
<dbReference type="OrthoDB" id="52928at2"/>
<evidence type="ECO:0000313" key="2">
    <source>
        <dbReference type="EMBL" id="GEK85436.1"/>
    </source>
</evidence>
<dbReference type="InterPro" id="IPR001584">
    <property type="entry name" value="Integrase_cat-core"/>
</dbReference>
<dbReference type="SUPFAM" id="SSF46689">
    <property type="entry name" value="Homeodomain-like"/>
    <property type="match status" value="1"/>
</dbReference>
<protein>
    <submittedName>
        <fullName evidence="2">IS481 family transposase</fullName>
    </submittedName>
</protein>
<sequence length="394" mass="44481">MAKYEILIKAVTLQGMTYGQVAACYGVSKTLVHKLHHRWLAEGDAAFEPRSRRPRTTPNRTPDPVRDRVIALRDELAHRGLDAGADTIMEHLARERTLLSRATIWRILTANGKVTPRPQKRPRSSWRRFTADRPNELWQSDFTHVALTDDTDIEVIGWLDDHFRNMLHLTAHRRVTGRVVTDTFTATAHEHGYPAATLTDNGMVYTTRLARGGRGRGDGTGNGFETLLADLGIAQKNGKPFKRTTQDKIERFWKTLKKHLAAHPADSITELQTILDAFRTYDNDVRPHRGIGRKTPAFAYQLIPKATPTRPADPNIWRVRYDTIDNDGKITLRHTGKLLHLGIGIGIGIGRAHSRTEIICLVHNNNATIITPNTGELLAEFTLDPTKNYQRKND</sequence>
<dbReference type="InterPro" id="IPR012337">
    <property type="entry name" value="RNaseH-like_sf"/>
</dbReference>
<keyword evidence="3" id="KW-1185">Reference proteome</keyword>
<name>A0A511ABQ3_9MICO</name>
<dbReference type="Pfam" id="PF13683">
    <property type="entry name" value="rve_3"/>
    <property type="match status" value="1"/>
</dbReference>
<dbReference type="SUPFAM" id="SSF53098">
    <property type="entry name" value="Ribonuclease H-like"/>
    <property type="match status" value="1"/>
</dbReference>
<dbReference type="RefSeq" id="WP_147038081.1">
    <property type="nucleotide sequence ID" value="NZ_BJUW01000002.1"/>
</dbReference>
<dbReference type="Pfam" id="PF13565">
    <property type="entry name" value="HTH_32"/>
    <property type="match status" value="1"/>
</dbReference>
<evidence type="ECO:0000313" key="3">
    <source>
        <dbReference type="Proteomes" id="UP000321225"/>
    </source>
</evidence>
<dbReference type="AlphaFoldDB" id="A0A511ABQ3"/>
<organism evidence="2 3">
    <name type="scientific">Microbacterium aerolatum</name>
    <dbReference type="NCBI Taxonomy" id="153731"/>
    <lineage>
        <taxon>Bacteria</taxon>
        <taxon>Bacillati</taxon>
        <taxon>Actinomycetota</taxon>
        <taxon>Actinomycetes</taxon>
        <taxon>Micrococcales</taxon>
        <taxon>Microbacteriaceae</taxon>
        <taxon>Microbacterium</taxon>
    </lineage>
</organism>
<reference evidence="2 3" key="1">
    <citation type="submission" date="2019-07" db="EMBL/GenBank/DDBJ databases">
        <title>Whole genome shotgun sequence of Microbacterium aerolatum NBRC 103071.</title>
        <authorList>
            <person name="Hosoyama A."/>
            <person name="Uohara A."/>
            <person name="Ohji S."/>
            <person name="Ichikawa N."/>
        </authorList>
    </citation>
    <scope>NUCLEOTIDE SEQUENCE [LARGE SCALE GENOMIC DNA]</scope>
    <source>
        <strain evidence="2 3">NBRC 103071</strain>
    </source>
</reference>
<dbReference type="Proteomes" id="UP000321225">
    <property type="component" value="Unassembled WGS sequence"/>
</dbReference>
<dbReference type="PANTHER" id="PTHR47515:SF2">
    <property type="entry name" value="INTEGRASE CORE DOMAIN PROTEIN"/>
    <property type="match status" value="1"/>
</dbReference>
<gene>
    <name evidence="2" type="primary">TRm20</name>
    <name evidence="2" type="ORF">MAE01_06120</name>
</gene>
<comment type="caution">
    <text evidence="2">The sequence shown here is derived from an EMBL/GenBank/DDBJ whole genome shotgun (WGS) entry which is preliminary data.</text>
</comment>
<accession>A0A511ABQ3</accession>
<proteinExistence type="predicted"/>
<evidence type="ECO:0000259" key="1">
    <source>
        <dbReference type="PROSITE" id="PS50994"/>
    </source>
</evidence>
<dbReference type="GO" id="GO:0003676">
    <property type="term" value="F:nucleic acid binding"/>
    <property type="evidence" value="ECO:0007669"/>
    <property type="project" value="InterPro"/>
</dbReference>
<dbReference type="InterPro" id="IPR009057">
    <property type="entry name" value="Homeodomain-like_sf"/>
</dbReference>
<dbReference type="GO" id="GO:0015074">
    <property type="term" value="P:DNA integration"/>
    <property type="evidence" value="ECO:0007669"/>
    <property type="project" value="InterPro"/>
</dbReference>
<dbReference type="PROSITE" id="PS50994">
    <property type="entry name" value="INTEGRASE"/>
    <property type="match status" value="1"/>
</dbReference>
<dbReference type="PANTHER" id="PTHR47515">
    <property type="entry name" value="LOW CALCIUM RESPONSE LOCUS PROTEIN T"/>
    <property type="match status" value="1"/>
</dbReference>
<dbReference type="EMBL" id="BJUW01000002">
    <property type="protein sequence ID" value="GEK85436.1"/>
    <property type="molecule type" value="Genomic_DNA"/>
</dbReference>
<feature type="domain" description="Integrase catalytic" evidence="1">
    <location>
        <begin position="130"/>
        <end position="304"/>
    </location>
</feature>